<reference evidence="2 3" key="2">
    <citation type="journal article" date="2014" name="PLoS ONE">
        <title>Evolution of mitochondria reconstructed from the energy metabolism of living bacteria.</title>
        <authorList>
            <person name="Degli Esposti M."/>
            <person name="Chouaia B."/>
            <person name="Comandatore F."/>
            <person name="Crotti E."/>
            <person name="Sassera D."/>
            <person name="Lievens P.M."/>
            <person name="Daffonchio D."/>
            <person name="Bandi C."/>
        </authorList>
    </citation>
    <scope>NUCLEOTIDE SEQUENCE [LARGE SCALE GENOMIC DNA]</scope>
    <source>
        <strain evidence="2 3">SF2.1</strain>
    </source>
</reference>
<feature type="domain" description="DUF7830" evidence="1">
    <location>
        <begin position="15"/>
        <end position="63"/>
    </location>
</feature>
<dbReference type="Proteomes" id="UP000027583">
    <property type="component" value="Unassembled WGS sequence"/>
</dbReference>
<dbReference type="InterPro" id="IPR057152">
    <property type="entry name" value="DUF7830"/>
</dbReference>
<protein>
    <recommendedName>
        <fullName evidence="1">DUF7830 domain-containing protein</fullName>
    </recommendedName>
</protein>
<proteinExistence type="predicted"/>
<dbReference type="EMBL" id="CBLX010000013">
    <property type="protein sequence ID" value="CDG40037.1"/>
    <property type="molecule type" value="Genomic_DNA"/>
</dbReference>
<reference evidence="2 3" key="1">
    <citation type="journal article" date="2014" name="Genome Biol. Evol.">
        <title>Acetic acid bacteria genomes reveal functional traits for adaptation to life in insect guts.</title>
        <authorList>
            <person name="Chouaia B."/>
            <person name="Gaiarsa S."/>
            <person name="Crotti E."/>
            <person name="Comandatore F."/>
            <person name="Degli Esposti M."/>
            <person name="Ricci I."/>
            <person name="Alma A."/>
            <person name="Favia G."/>
            <person name="Bandi C."/>
            <person name="Daffonchio D."/>
        </authorList>
    </citation>
    <scope>NUCLEOTIDE SEQUENCE [LARGE SCALE GENOMIC DNA]</scope>
    <source>
        <strain evidence="2 3">SF2.1</strain>
    </source>
</reference>
<organism evidence="2 3">
    <name type="scientific">Asaia bogorensis</name>
    <dbReference type="NCBI Taxonomy" id="91915"/>
    <lineage>
        <taxon>Bacteria</taxon>
        <taxon>Pseudomonadati</taxon>
        <taxon>Pseudomonadota</taxon>
        <taxon>Alphaproteobacteria</taxon>
        <taxon>Acetobacterales</taxon>
        <taxon>Acetobacteraceae</taxon>
        <taxon>Asaia</taxon>
    </lineage>
</organism>
<dbReference type="Pfam" id="PF25169">
    <property type="entry name" value="DUF7830"/>
    <property type="match status" value="1"/>
</dbReference>
<comment type="caution">
    <text evidence="2">The sequence shown here is derived from an EMBL/GenBank/DDBJ whole genome shotgun (WGS) entry which is preliminary data.</text>
</comment>
<accession>A0A060QL58</accession>
<gene>
    <name evidence="2" type="ORF">ASAP_1992</name>
</gene>
<evidence type="ECO:0000313" key="3">
    <source>
        <dbReference type="Proteomes" id="UP000027583"/>
    </source>
</evidence>
<sequence length="67" mass="7480">MKMAKLDGKPISAADAIAYRERTGKKGYIYACLECGTPARIHKDADQEGHFEHEMRVAECSLSHVSR</sequence>
<dbReference type="AlphaFoldDB" id="A0A060QL58"/>
<evidence type="ECO:0000313" key="2">
    <source>
        <dbReference type="EMBL" id="CDG40037.1"/>
    </source>
</evidence>
<evidence type="ECO:0000259" key="1">
    <source>
        <dbReference type="Pfam" id="PF25169"/>
    </source>
</evidence>
<name>A0A060QL58_9PROT</name>